<feature type="transmembrane region" description="Helical" evidence="2">
    <location>
        <begin position="114"/>
        <end position="136"/>
    </location>
</feature>
<feature type="transmembrane region" description="Helical" evidence="2">
    <location>
        <begin position="187"/>
        <end position="211"/>
    </location>
</feature>
<dbReference type="RefSeq" id="WP_312864200.1">
    <property type="nucleotide sequence ID" value="NZ_JACHIW010000001.1"/>
</dbReference>
<comment type="caution">
    <text evidence="3">The sequence shown here is derived from an EMBL/GenBank/DDBJ whole genome shotgun (WGS) entry which is preliminary data.</text>
</comment>
<dbReference type="EMBL" id="JACHIW010000001">
    <property type="protein sequence ID" value="MBB5154641.1"/>
    <property type="molecule type" value="Genomic_DNA"/>
</dbReference>
<gene>
    <name evidence="3" type="ORF">BJ970_002175</name>
</gene>
<organism evidence="3 4">
    <name type="scientific">Saccharopolyspora phatthalungensis</name>
    <dbReference type="NCBI Taxonomy" id="664693"/>
    <lineage>
        <taxon>Bacteria</taxon>
        <taxon>Bacillati</taxon>
        <taxon>Actinomycetota</taxon>
        <taxon>Actinomycetes</taxon>
        <taxon>Pseudonocardiales</taxon>
        <taxon>Pseudonocardiaceae</taxon>
        <taxon>Saccharopolyspora</taxon>
    </lineage>
</organism>
<dbReference type="Proteomes" id="UP000584374">
    <property type="component" value="Unassembled WGS sequence"/>
</dbReference>
<protein>
    <submittedName>
        <fullName evidence="3">Uncharacterized protein</fullName>
    </submittedName>
</protein>
<reference evidence="3 4" key="1">
    <citation type="submission" date="2020-08" db="EMBL/GenBank/DDBJ databases">
        <title>Sequencing the genomes of 1000 actinobacteria strains.</title>
        <authorList>
            <person name="Klenk H.-P."/>
        </authorList>
    </citation>
    <scope>NUCLEOTIDE SEQUENCE [LARGE SCALE GENOMIC DNA]</scope>
    <source>
        <strain evidence="3 4">DSM 45584</strain>
    </source>
</reference>
<evidence type="ECO:0000313" key="4">
    <source>
        <dbReference type="Proteomes" id="UP000584374"/>
    </source>
</evidence>
<keyword evidence="4" id="KW-1185">Reference proteome</keyword>
<dbReference type="AlphaFoldDB" id="A0A840Q4Q1"/>
<proteinExistence type="predicted"/>
<evidence type="ECO:0000313" key="3">
    <source>
        <dbReference type="EMBL" id="MBB5154641.1"/>
    </source>
</evidence>
<feature type="region of interest" description="Disordered" evidence="1">
    <location>
        <begin position="1"/>
        <end position="29"/>
    </location>
</feature>
<feature type="transmembrane region" description="Helical" evidence="2">
    <location>
        <begin position="62"/>
        <end position="85"/>
    </location>
</feature>
<feature type="transmembrane region" description="Helical" evidence="2">
    <location>
        <begin position="148"/>
        <end position="167"/>
    </location>
</feature>
<keyword evidence="2" id="KW-0472">Membrane</keyword>
<sequence>MTSPQNPWHQGGYPQGGTPSGGFPQQYSQGGYPQYPQSNPFAAPPVSSHELGELRRPITVEIAFWIAVVVPLVATVLSVVSYLLLQGFVNDSLAGAATGEAKIDAQISSIANGVLLFIFIFLTIVYLILTTLWILFGFKMRAGRNWARVTLTVFAAVWMLAGVIGLIQGGSTTMSGGLEDVQLPGSYFALSYGQLGLGLVGMIAFTTLVYLKPSNWYFQAANRV</sequence>
<keyword evidence="2" id="KW-0812">Transmembrane</keyword>
<keyword evidence="2" id="KW-1133">Transmembrane helix</keyword>
<evidence type="ECO:0000256" key="2">
    <source>
        <dbReference type="SAM" id="Phobius"/>
    </source>
</evidence>
<accession>A0A840Q4Q1</accession>
<name>A0A840Q4Q1_9PSEU</name>
<evidence type="ECO:0000256" key="1">
    <source>
        <dbReference type="SAM" id="MobiDB-lite"/>
    </source>
</evidence>